<dbReference type="GO" id="GO:0032259">
    <property type="term" value="P:methylation"/>
    <property type="evidence" value="ECO:0007669"/>
    <property type="project" value="UniProtKB-KW"/>
</dbReference>
<dbReference type="GO" id="GO:0002039">
    <property type="term" value="F:p53 binding"/>
    <property type="evidence" value="ECO:0007669"/>
    <property type="project" value="InterPro"/>
</dbReference>
<keyword evidence="8" id="KW-1185">Reference proteome</keyword>
<dbReference type="InterPro" id="IPR036770">
    <property type="entry name" value="Ankyrin_rpt-contain_sf"/>
</dbReference>
<dbReference type="SUPFAM" id="SSF48403">
    <property type="entry name" value="Ankyrin repeat"/>
    <property type="match status" value="1"/>
</dbReference>
<dbReference type="GO" id="GO:0000122">
    <property type="term" value="P:negative regulation of transcription by RNA polymerase II"/>
    <property type="evidence" value="ECO:0007669"/>
    <property type="project" value="TreeGrafter"/>
</dbReference>
<dbReference type="AlphaFoldDB" id="A0AAD9N7Q2"/>
<feature type="repeat" description="ANK" evidence="5">
    <location>
        <begin position="420"/>
        <end position="452"/>
    </location>
</feature>
<evidence type="ECO:0000259" key="6">
    <source>
        <dbReference type="PROSITE" id="PS50280"/>
    </source>
</evidence>
<dbReference type="PANTHER" id="PTHR46307">
    <property type="entry name" value="G9A, ISOFORM B"/>
    <property type="match status" value="1"/>
</dbReference>
<dbReference type="CDD" id="cd20905">
    <property type="entry name" value="EHMT_ZBD"/>
    <property type="match status" value="1"/>
</dbReference>
<dbReference type="SMART" id="SM00468">
    <property type="entry name" value="PreSET"/>
    <property type="match status" value="1"/>
</dbReference>
<gene>
    <name evidence="7" type="ORF">LSH36_168g03024</name>
</gene>
<dbReference type="InterPro" id="IPR002110">
    <property type="entry name" value="Ankyrin_rpt"/>
</dbReference>
<evidence type="ECO:0000256" key="2">
    <source>
        <dbReference type="ARBA" id="ARBA00022454"/>
    </source>
</evidence>
<feature type="repeat" description="ANK" evidence="5">
    <location>
        <begin position="385"/>
        <end position="417"/>
    </location>
</feature>
<evidence type="ECO:0000256" key="1">
    <source>
        <dbReference type="ARBA" id="ARBA00004286"/>
    </source>
</evidence>
<dbReference type="PROSITE" id="PS50280">
    <property type="entry name" value="SET"/>
    <property type="match status" value="1"/>
</dbReference>
<dbReference type="Pfam" id="PF21533">
    <property type="entry name" value="EHMT1-2_CRR"/>
    <property type="match status" value="1"/>
</dbReference>
<dbReference type="GO" id="GO:0000785">
    <property type="term" value="C:chromatin"/>
    <property type="evidence" value="ECO:0007669"/>
    <property type="project" value="TreeGrafter"/>
</dbReference>
<organism evidence="7 8">
    <name type="scientific">Paralvinella palmiformis</name>
    <dbReference type="NCBI Taxonomy" id="53620"/>
    <lineage>
        <taxon>Eukaryota</taxon>
        <taxon>Metazoa</taxon>
        <taxon>Spiralia</taxon>
        <taxon>Lophotrochozoa</taxon>
        <taxon>Annelida</taxon>
        <taxon>Polychaeta</taxon>
        <taxon>Sedentaria</taxon>
        <taxon>Canalipalpata</taxon>
        <taxon>Terebellida</taxon>
        <taxon>Terebelliformia</taxon>
        <taxon>Alvinellidae</taxon>
        <taxon>Paralvinella</taxon>
    </lineage>
</organism>
<evidence type="ECO:0000256" key="5">
    <source>
        <dbReference type="PROSITE-ProRule" id="PRU00023"/>
    </source>
</evidence>
<dbReference type="Pfam" id="PF00856">
    <property type="entry name" value="SET"/>
    <property type="match status" value="1"/>
</dbReference>
<evidence type="ECO:0000313" key="8">
    <source>
        <dbReference type="Proteomes" id="UP001208570"/>
    </source>
</evidence>
<dbReference type="SMART" id="SM00317">
    <property type="entry name" value="SET"/>
    <property type="match status" value="1"/>
</dbReference>
<sequence>MDKRLVGSRITVWVKKRRRTDDAIPSLSPVTDIPIVNHGYHINSLPPKISPQKVAGISMFKPLSDKAKLKLAKLSPGLECLDAVPGTKKHHIEGASGADVHRLNDQFQGLPPYKFHNTPNGITYPVTPPHTPEHGVSPADAVRAESEENREIQGSDHRSDFIPVCFCKLPSAVVSNTLPGHKTSLYCQALDSVNGKIVGCCSKVTNGQMVRPAHKIPFMVLCESHRERLKMHQCCPGCGQFCTEGKFLQCKSEVTKKGLVILHHFHAQCRTYKANKYFCPHCAHESDQYEVTLKYAGSRASWATVDVLSPSEKRLRYDGSKSARMGVLSPMGLNQEVDGSSGIEITVPHTSKTISSKKFPLGPTRSELENAMSVLDSDRAKKLRQGSKNLYKASKTGDVEKVIVMLADGADPNLRYEDDHNQSPLHAAAGMGHHLITHLLLQAGASPHVLDNSLSTPIILAAEKANMQILQILVKSGGLVDARRADGMTSLHLAAQSGKVDAVRFLLETEKISVNVKDDGGWTPLIWAAEHSHLDVVHYLHIAARQDHYECVVLFLARGADSEARNNDNEAPIGFSIIRIQIGYTPILALDISYGRDSTPMPVVNMVDDENYPTDFLYVVDCVETTPMNVNRLITSLADGKLVKDFNYSDPPLIFECNKACRCWSSCQNRVVQLGITCRLQVFRTNGRGWGARTMLDIPQGTFVCEYIGELISDAEADSREDDSYLFDLDNKDTDTYCIDARHYGNISRFINHLFDYGEKFWIIKWKQFTCTCGSVKCRYSKDTIHKTLEDYNRRQGDDERVVEQP</sequence>
<dbReference type="GO" id="GO:0005634">
    <property type="term" value="C:nucleus"/>
    <property type="evidence" value="ECO:0007669"/>
    <property type="project" value="InterPro"/>
</dbReference>
<feature type="repeat" description="ANK" evidence="5">
    <location>
        <begin position="540"/>
        <end position="567"/>
    </location>
</feature>
<dbReference type="GO" id="GO:0008270">
    <property type="term" value="F:zinc ion binding"/>
    <property type="evidence" value="ECO:0007669"/>
    <property type="project" value="InterPro"/>
</dbReference>
<dbReference type="Pfam" id="PF12796">
    <property type="entry name" value="Ank_2"/>
    <property type="match status" value="1"/>
</dbReference>
<keyword evidence="2" id="KW-0158">Chromosome</keyword>
<keyword evidence="3" id="KW-0808">Transferase</keyword>
<feature type="repeat" description="ANK" evidence="5">
    <location>
        <begin position="486"/>
        <end position="508"/>
    </location>
</feature>
<dbReference type="GO" id="GO:0046974">
    <property type="term" value="F:histone H3K9 methyltransferase activity"/>
    <property type="evidence" value="ECO:0007669"/>
    <property type="project" value="TreeGrafter"/>
</dbReference>
<comment type="caution">
    <text evidence="7">The sequence shown here is derived from an EMBL/GenBank/DDBJ whole genome shotgun (WGS) entry which is preliminary data.</text>
</comment>
<dbReference type="Pfam" id="PF00023">
    <property type="entry name" value="Ank"/>
    <property type="match status" value="1"/>
</dbReference>
<dbReference type="Proteomes" id="UP001208570">
    <property type="component" value="Unassembled WGS sequence"/>
</dbReference>
<feature type="domain" description="SET" evidence="6">
    <location>
        <begin position="678"/>
        <end position="806"/>
    </location>
</feature>
<dbReference type="EMBL" id="JAODUP010000168">
    <property type="protein sequence ID" value="KAK2158513.1"/>
    <property type="molecule type" value="Genomic_DNA"/>
</dbReference>
<comment type="subcellular location">
    <subcellularLocation>
        <location evidence="1">Chromosome</location>
    </subcellularLocation>
</comment>
<keyword evidence="3" id="KW-0489">Methyltransferase</keyword>
<dbReference type="SMART" id="SM00248">
    <property type="entry name" value="ANK"/>
    <property type="match status" value="5"/>
</dbReference>
<dbReference type="SUPFAM" id="SSF82199">
    <property type="entry name" value="SET domain"/>
    <property type="match status" value="1"/>
</dbReference>
<accession>A0AAD9N7Q2</accession>
<proteinExistence type="predicted"/>
<evidence type="ECO:0000256" key="3">
    <source>
        <dbReference type="ARBA" id="ARBA00022603"/>
    </source>
</evidence>
<name>A0AAD9N7Q2_9ANNE</name>
<dbReference type="Gene3D" id="1.25.40.20">
    <property type="entry name" value="Ankyrin repeat-containing domain"/>
    <property type="match status" value="3"/>
</dbReference>
<dbReference type="InterPro" id="IPR043550">
    <property type="entry name" value="EHMT1/EHMT2"/>
</dbReference>
<dbReference type="Gene3D" id="2.170.270.10">
    <property type="entry name" value="SET domain"/>
    <property type="match status" value="1"/>
</dbReference>
<keyword evidence="5" id="KW-0040">ANK repeat</keyword>
<dbReference type="PROSITE" id="PS50088">
    <property type="entry name" value="ANK_REPEAT"/>
    <property type="match status" value="4"/>
</dbReference>
<evidence type="ECO:0000313" key="7">
    <source>
        <dbReference type="EMBL" id="KAK2158513.1"/>
    </source>
</evidence>
<dbReference type="InterPro" id="IPR007728">
    <property type="entry name" value="Pre-SET_dom"/>
</dbReference>
<dbReference type="PANTHER" id="PTHR46307:SF4">
    <property type="entry name" value="G9A, ISOFORM B"/>
    <property type="match status" value="1"/>
</dbReference>
<dbReference type="InterPro" id="IPR001214">
    <property type="entry name" value="SET_dom"/>
</dbReference>
<dbReference type="PROSITE" id="PS50297">
    <property type="entry name" value="ANK_REP_REGION"/>
    <property type="match status" value="2"/>
</dbReference>
<keyword evidence="4" id="KW-0949">S-adenosyl-L-methionine</keyword>
<dbReference type="InterPro" id="IPR047762">
    <property type="entry name" value="EHMT_CRR"/>
</dbReference>
<dbReference type="InterPro" id="IPR046341">
    <property type="entry name" value="SET_dom_sf"/>
</dbReference>
<reference evidence="7" key="1">
    <citation type="journal article" date="2023" name="Mol. Biol. Evol.">
        <title>Third-Generation Sequencing Reveals the Adaptive Role of the Epigenome in Three Deep-Sea Polychaetes.</title>
        <authorList>
            <person name="Perez M."/>
            <person name="Aroh O."/>
            <person name="Sun Y."/>
            <person name="Lan Y."/>
            <person name="Juniper S.K."/>
            <person name="Young C.R."/>
            <person name="Angers B."/>
            <person name="Qian P.Y."/>
        </authorList>
    </citation>
    <scope>NUCLEOTIDE SEQUENCE</scope>
    <source>
        <strain evidence="7">P08H-3</strain>
    </source>
</reference>
<protein>
    <recommendedName>
        <fullName evidence="6">SET domain-containing protein</fullName>
    </recommendedName>
</protein>
<evidence type="ECO:0000256" key="4">
    <source>
        <dbReference type="ARBA" id="ARBA00022691"/>
    </source>
</evidence>